<evidence type="ECO:0000313" key="2">
    <source>
        <dbReference type="Proteomes" id="UP000196536"/>
    </source>
</evidence>
<dbReference type="InterPro" id="IPR016035">
    <property type="entry name" value="Acyl_Trfase/lysoPLipase"/>
</dbReference>
<organism evidence="1 2">
    <name type="scientific">Acinetobacter populi</name>
    <dbReference type="NCBI Taxonomy" id="1582270"/>
    <lineage>
        <taxon>Bacteria</taxon>
        <taxon>Pseudomonadati</taxon>
        <taxon>Pseudomonadota</taxon>
        <taxon>Gammaproteobacteria</taxon>
        <taxon>Moraxellales</taxon>
        <taxon>Moraxellaceae</taxon>
        <taxon>Acinetobacter</taxon>
    </lineage>
</organism>
<protein>
    <recommendedName>
        <fullName evidence="3">PNPLA domain-containing protein</fullName>
    </recommendedName>
</protein>
<accession>A0A1Z9Z360</accession>
<evidence type="ECO:0000313" key="1">
    <source>
        <dbReference type="EMBL" id="OUY08894.1"/>
    </source>
</evidence>
<dbReference type="OrthoDB" id="8586159at2"/>
<dbReference type="EMBL" id="NEXX01000001">
    <property type="protein sequence ID" value="OUY08894.1"/>
    <property type="molecule type" value="Genomic_DNA"/>
</dbReference>
<keyword evidence="2" id="KW-1185">Reference proteome</keyword>
<reference evidence="1 2" key="1">
    <citation type="submission" date="2017-05" db="EMBL/GenBank/DDBJ databases">
        <title>Acinetobacter populi ANC 5415 (= PBJ7), whole genome shotgun sequencing project.</title>
        <authorList>
            <person name="Nemec A."/>
            <person name="Radolfova-Krizova L."/>
        </authorList>
    </citation>
    <scope>NUCLEOTIDE SEQUENCE [LARGE SCALE GENOMIC DNA]</scope>
    <source>
        <strain evidence="1 2">PBJ7</strain>
    </source>
</reference>
<comment type="caution">
    <text evidence="1">The sequence shown here is derived from an EMBL/GenBank/DDBJ whole genome shotgun (WGS) entry which is preliminary data.</text>
</comment>
<dbReference type="SUPFAM" id="SSF52151">
    <property type="entry name" value="FabD/lysophospholipase-like"/>
    <property type="match status" value="1"/>
</dbReference>
<dbReference type="RefSeq" id="WP_087619549.1">
    <property type="nucleotide sequence ID" value="NZ_NEXX01000001.1"/>
</dbReference>
<dbReference type="Proteomes" id="UP000196536">
    <property type="component" value="Unassembled WGS sequence"/>
</dbReference>
<sequence length="362" mass="40844">MSYILHKKPAALTIRAGHLAQQLIRQEGLQAQQVDIIPGAAGGPKGIGLQGLDHAIFGEFLPQAPRRRAVIGSSIGSWRFSSILAWGVKEGTRRLADLYTHLEFYKGMKYPEVSQVCEDMLSQLIGGKEQEIVQHPDYHLTVLAVKSQHILNSDKPLPLIASAVGIIATNIIARRYSGLFMQRVVAQPKDDLHLVLNGEKDFKTIYQDLTPHNLRGWLIASGSIPGVMAGVRHIPDAPEGCYRDGGLIDYHLDLPYPSKGIVLYPHFCDSITPSWFDKGLFWRKANPHYQARTLLISPSRAYLDALPLKRLPDRKDFVELMNDPQKRIKIWNQCVAESQRLGDEFLERLEKQDFEQYLQPLK</sequence>
<gene>
    <name evidence="1" type="ORF">CAP51_04575</name>
</gene>
<dbReference type="AlphaFoldDB" id="A0A1Z9Z360"/>
<proteinExistence type="predicted"/>
<evidence type="ECO:0008006" key="3">
    <source>
        <dbReference type="Google" id="ProtNLM"/>
    </source>
</evidence>
<name>A0A1Z9Z360_9GAMM</name>